<feature type="transmembrane region" description="Helical" evidence="2">
    <location>
        <begin position="566"/>
        <end position="588"/>
    </location>
</feature>
<proteinExistence type="predicted"/>
<evidence type="ECO:0000313" key="5">
    <source>
        <dbReference type="Proteomes" id="UP000235786"/>
    </source>
</evidence>
<evidence type="ECO:0000259" key="3">
    <source>
        <dbReference type="Pfam" id="PF20237"/>
    </source>
</evidence>
<dbReference type="AlphaFoldDB" id="A0A2J6RU15"/>
<feature type="compositionally biased region" description="Polar residues" evidence="1">
    <location>
        <begin position="30"/>
        <end position="48"/>
    </location>
</feature>
<feature type="compositionally biased region" description="Acidic residues" evidence="1">
    <location>
        <begin position="161"/>
        <end position="197"/>
    </location>
</feature>
<feature type="region of interest" description="Disordered" evidence="1">
    <location>
        <begin position="496"/>
        <end position="538"/>
    </location>
</feature>
<feature type="compositionally biased region" description="Low complexity" evidence="1">
    <location>
        <begin position="499"/>
        <end position="532"/>
    </location>
</feature>
<sequence>MRAHSGRERERRTHRTTAHGGRPIAKPRSRITTVQRPSPIVTSENVSDGTRRRRHKRTPSNKNESSSEDTSSGEEEPAQDHREVLAAARARLNSPSTISAFTTSTTATNNSGGSSGSNSTVTQESIIKRTGKKPEERDPSLSPAVPDPPNVFAFLEKDGPPEPEGEEEDHDEEDEHEEEAEEEEEEEEEEEDDEDPGEGPSNWAPQQPEMTLTTTGSSQTSSASSATSSFHGDDTFSQPADHDTDRSESPERSVQGKEEAAPAPPPTDRVSAKVAAQMAAAQQRQNLYAMQHFGTPNMPRGNYQLPVVSPSVLSARYQQQVQPHALPRAEKIPVTGYELLASRLSYSREAEERGDRIRPMYRKFEALNHRLLLHLQDEISELEEQLHRLDNADTQSRRTDRYIVPASRRAAAQVGGELQWHKMDILGKIGYKLGQYNQALSSFNSTQALAPPEPEDIDYYRSYLETERPIAEHETHFLDPVDDLVSVCEDTLPRPPFQMSSTSYDASSSMISSDNEASHSPHSLSSSRLLSPGEDRREKSPLPALATAIAAMILIPLLTFNVIPNFIGRVTVTLLVALGAVFGLVQSGTLGYDALSEREGIVCAGVYGGIMICLAGIMR</sequence>
<keyword evidence="2" id="KW-0472">Membrane</keyword>
<reference evidence="4 5" key="1">
    <citation type="submission" date="2016-04" db="EMBL/GenBank/DDBJ databases">
        <title>A degradative enzymes factory behind the ericoid mycorrhizal symbiosis.</title>
        <authorList>
            <consortium name="DOE Joint Genome Institute"/>
            <person name="Martino E."/>
            <person name="Morin E."/>
            <person name="Grelet G."/>
            <person name="Kuo A."/>
            <person name="Kohler A."/>
            <person name="Daghino S."/>
            <person name="Barry K."/>
            <person name="Choi C."/>
            <person name="Cichocki N."/>
            <person name="Clum A."/>
            <person name="Copeland A."/>
            <person name="Hainaut M."/>
            <person name="Haridas S."/>
            <person name="Labutti K."/>
            <person name="Lindquist E."/>
            <person name="Lipzen A."/>
            <person name="Khouja H.-R."/>
            <person name="Murat C."/>
            <person name="Ohm R."/>
            <person name="Olson A."/>
            <person name="Spatafora J."/>
            <person name="Veneault-Fourrey C."/>
            <person name="Henrissat B."/>
            <person name="Grigoriev I."/>
            <person name="Martin F."/>
            <person name="Perotto S."/>
        </authorList>
    </citation>
    <scope>NUCLEOTIDE SEQUENCE [LARGE SCALE GENOMIC DNA]</scope>
    <source>
        <strain evidence="4 5">F</strain>
    </source>
</reference>
<evidence type="ECO:0000256" key="1">
    <source>
        <dbReference type="SAM" id="MobiDB-lite"/>
    </source>
</evidence>
<dbReference type="STRING" id="1149755.A0A2J6RU15"/>
<evidence type="ECO:0000256" key="2">
    <source>
        <dbReference type="SAM" id="Phobius"/>
    </source>
</evidence>
<dbReference type="PANTHER" id="PTHR34502">
    <property type="entry name" value="DUF6594 DOMAIN-CONTAINING PROTEIN-RELATED"/>
    <property type="match status" value="1"/>
</dbReference>
<gene>
    <name evidence="4" type="ORF">L207DRAFT_425019</name>
</gene>
<dbReference type="OrthoDB" id="5416037at2759"/>
<feature type="compositionally biased region" description="Basic and acidic residues" evidence="1">
    <location>
        <begin position="240"/>
        <end position="260"/>
    </location>
</feature>
<protein>
    <recommendedName>
        <fullName evidence="3">DUF6594 domain-containing protein</fullName>
    </recommendedName>
</protein>
<feature type="compositionally biased region" description="Basic and acidic residues" evidence="1">
    <location>
        <begin position="1"/>
        <end position="11"/>
    </location>
</feature>
<feature type="compositionally biased region" description="Low complexity" evidence="1">
    <location>
        <begin position="211"/>
        <end position="229"/>
    </location>
</feature>
<feature type="transmembrane region" description="Helical" evidence="2">
    <location>
        <begin position="542"/>
        <end position="560"/>
    </location>
</feature>
<dbReference type="EMBL" id="KZ613943">
    <property type="protein sequence ID" value="PMD42006.1"/>
    <property type="molecule type" value="Genomic_DNA"/>
</dbReference>
<feature type="compositionally biased region" description="Low complexity" evidence="1">
    <location>
        <begin position="96"/>
        <end position="122"/>
    </location>
</feature>
<name>A0A2J6RU15_HYAVF</name>
<keyword evidence="2" id="KW-0812">Transmembrane</keyword>
<accession>A0A2J6RU15</accession>
<feature type="domain" description="DUF6594" evidence="3">
    <location>
        <begin position="337"/>
        <end position="584"/>
    </location>
</feature>
<dbReference type="Pfam" id="PF20237">
    <property type="entry name" value="DUF6594"/>
    <property type="match status" value="1"/>
</dbReference>
<keyword evidence="5" id="KW-1185">Reference proteome</keyword>
<dbReference type="PANTHER" id="PTHR34502:SF6">
    <property type="entry name" value="DUF6594 DOMAIN-CONTAINING PROTEIN"/>
    <property type="match status" value="1"/>
</dbReference>
<keyword evidence="2" id="KW-1133">Transmembrane helix</keyword>
<evidence type="ECO:0000313" key="4">
    <source>
        <dbReference type="EMBL" id="PMD42006.1"/>
    </source>
</evidence>
<dbReference type="Proteomes" id="UP000235786">
    <property type="component" value="Unassembled WGS sequence"/>
</dbReference>
<feature type="region of interest" description="Disordered" evidence="1">
    <location>
        <begin position="1"/>
        <end position="274"/>
    </location>
</feature>
<dbReference type="InterPro" id="IPR046529">
    <property type="entry name" value="DUF6594"/>
</dbReference>
<feature type="transmembrane region" description="Helical" evidence="2">
    <location>
        <begin position="600"/>
        <end position="618"/>
    </location>
</feature>
<organism evidence="4 5">
    <name type="scientific">Hyaloscypha variabilis (strain UAMH 11265 / GT02V1 / F)</name>
    <name type="common">Meliniomyces variabilis</name>
    <dbReference type="NCBI Taxonomy" id="1149755"/>
    <lineage>
        <taxon>Eukaryota</taxon>
        <taxon>Fungi</taxon>
        <taxon>Dikarya</taxon>
        <taxon>Ascomycota</taxon>
        <taxon>Pezizomycotina</taxon>
        <taxon>Leotiomycetes</taxon>
        <taxon>Helotiales</taxon>
        <taxon>Hyaloscyphaceae</taxon>
        <taxon>Hyaloscypha</taxon>
        <taxon>Hyaloscypha variabilis</taxon>
    </lineage>
</organism>